<evidence type="ECO:0000313" key="3">
    <source>
        <dbReference type="EMBL" id="CAB3789705.1"/>
    </source>
</evidence>
<organism evidence="3 4">
    <name type="scientific">Pararobbsia alpina</name>
    <dbReference type="NCBI Taxonomy" id="621374"/>
    <lineage>
        <taxon>Bacteria</taxon>
        <taxon>Pseudomonadati</taxon>
        <taxon>Pseudomonadota</taxon>
        <taxon>Betaproteobacteria</taxon>
        <taxon>Burkholderiales</taxon>
        <taxon>Burkholderiaceae</taxon>
        <taxon>Pararobbsia</taxon>
    </lineage>
</organism>
<feature type="region of interest" description="Disordered" evidence="1">
    <location>
        <begin position="285"/>
        <end position="322"/>
    </location>
</feature>
<gene>
    <name evidence="3" type="ORF">LMG28138_02862</name>
</gene>
<dbReference type="Proteomes" id="UP000494115">
    <property type="component" value="Unassembled WGS sequence"/>
</dbReference>
<reference evidence="3 4" key="1">
    <citation type="submission" date="2020-04" db="EMBL/GenBank/DDBJ databases">
        <authorList>
            <person name="De Canck E."/>
        </authorList>
    </citation>
    <scope>NUCLEOTIDE SEQUENCE [LARGE SCALE GENOMIC DNA]</scope>
    <source>
        <strain evidence="3 4">LMG 28138</strain>
    </source>
</reference>
<evidence type="ECO:0000256" key="2">
    <source>
        <dbReference type="SAM" id="Phobius"/>
    </source>
</evidence>
<evidence type="ECO:0000313" key="4">
    <source>
        <dbReference type="Proteomes" id="UP000494115"/>
    </source>
</evidence>
<dbReference type="AlphaFoldDB" id="A0A6S7BFV4"/>
<keyword evidence="4" id="KW-1185">Reference proteome</keyword>
<dbReference type="EMBL" id="CADIKM010000011">
    <property type="protein sequence ID" value="CAB3789705.1"/>
    <property type="molecule type" value="Genomic_DNA"/>
</dbReference>
<keyword evidence="2" id="KW-0812">Transmembrane</keyword>
<evidence type="ECO:0008006" key="5">
    <source>
        <dbReference type="Google" id="ProtNLM"/>
    </source>
</evidence>
<proteinExistence type="predicted"/>
<name>A0A6S7BFV4_9BURK</name>
<dbReference type="RefSeq" id="WP_175105412.1">
    <property type="nucleotide sequence ID" value="NZ_CADIKM010000011.1"/>
</dbReference>
<feature type="transmembrane region" description="Helical" evidence="2">
    <location>
        <begin position="119"/>
        <end position="139"/>
    </location>
</feature>
<protein>
    <recommendedName>
        <fullName evidence="5">Anti-sigma factor RsiW</fullName>
    </recommendedName>
</protein>
<evidence type="ECO:0000256" key="1">
    <source>
        <dbReference type="SAM" id="MobiDB-lite"/>
    </source>
</evidence>
<sequence>MNFDDTLLIAYVDGELPPSRHTEVERAVKASEELAARVANLRASATLPYQAAFAQQPLPPVPDSLARFVANLARDGVAKVHTENIDLSDEVIAEAAPPPAVQGIPPFTGRSARARYSSAWLAAAFIAGAFFCGAALKLGPRVLPFGERVSPWVEAAAGYQELYTRETLSDTLDNPSVDARQLDAIRREDGLPLAIPDLQKAGLTFKRLQRLRFRGKPLVQIVYLPEHGAPVALCVIKNQADDQSAQSRRVYGMDVVTWNKDKLGYALIGQRSDVDLPALARQIAENPDSSLSDDNAGTPAKGRVAATDPRSDVGPGDHTPRT</sequence>
<keyword evidence="2" id="KW-1133">Transmembrane helix</keyword>
<accession>A0A6S7BFV4</accession>
<keyword evidence="2" id="KW-0472">Membrane</keyword>